<dbReference type="InterPro" id="IPR045851">
    <property type="entry name" value="AMP-bd_C_sf"/>
</dbReference>
<sequence length="381" mass="41421">MFVIDELFSLIEPDLQCSGIDFTPSSSCEGRAFIELSGTDNTSNSPLVSKMIQAMLDAQQADIPVIFNRTNQDIDGSNLPTGFAIGLLTSGTTGQPKLVFHRLSKLMPKNANNPEKVASRWLLCYHPMSFAGLQVILQAIVSKDTLIADVDANLQCKAELAIKHNVNAISATPSMMRALLMSWHTKSPPLAVITLGGEIADQHTLDTIKLQCPKAKVRHIYATTEAGVIFSVKDGLAGFPRTWLKQEFNGLQLTATHTLQLNRLNESIDTGDCITLSGDRVLFTGREDSLVNVGGVKVNLETLEQKIIALVGITDARVYAKANPITGALICVELCADDQQIAKEALKELAEQLEPAARPRIITFSEQISLSATGKKQRLIQ</sequence>
<dbReference type="AlphaFoldDB" id="A0A9X2CCA3"/>
<dbReference type="InterPro" id="IPR025110">
    <property type="entry name" value="AMP-bd_C"/>
</dbReference>
<gene>
    <name evidence="3" type="ORF">L2749_01535</name>
</gene>
<dbReference type="InterPro" id="IPR042099">
    <property type="entry name" value="ANL_N_sf"/>
</dbReference>
<comment type="caution">
    <text evidence="3">The sequence shown here is derived from an EMBL/GenBank/DDBJ whole genome shotgun (WGS) entry which is preliminary data.</text>
</comment>
<feature type="domain" description="AMP-binding enzyme C-terminal" evidence="2">
    <location>
        <begin position="303"/>
        <end position="375"/>
    </location>
</feature>
<dbReference type="RefSeq" id="WP_188923646.1">
    <property type="nucleotide sequence ID" value="NZ_BMQI01000002.1"/>
</dbReference>
<dbReference type="Proteomes" id="UP001139408">
    <property type="component" value="Unassembled WGS sequence"/>
</dbReference>
<proteinExistence type="predicted"/>
<dbReference type="Pfam" id="PF13193">
    <property type="entry name" value="AMP-binding_C"/>
    <property type="match status" value="1"/>
</dbReference>
<dbReference type="GO" id="GO:0016878">
    <property type="term" value="F:acid-thiol ligase activity"/>
    <property type="evidence" value="ECO:0007669"/>
    <property type="project" value="UniProtKB-ARBA"/>
</dbReference>
<dbReference type="PANTHER" id="PTHR43767:SF1">
    <property type="entry name" value="NONRIBOSOMAL PEPTIDE SYNTHASE PES1 (EUROFUNG)-RELATED"/>
    <property type="match status" value="1"/>
</dbReference>
<evidence type="ECO:0000313" key="4">
    <source>
        <dbReference type="Proteomes" id="UP001139408"/>
    </source>
</evidence>
<accession>A0A9X2CCA3</accession>
<dbReference type="Pfam" id="PF00501">
    <property type="entry name" value="AMP-binding"/>
    <property type="match status" value="1"/>
</dbReference>
<dbReference type="PANTHER" id="PTHR43767">
    <property type="entry name" value="LONG-CHAIN-FATTY-ACID--COA LIGASE"/>
    <property type="match status" value="1"/>
</dbReference>
<dbReference type="InterPro" id="IPR000873">
    <property type="entry name" value="AMP-dep_synth/lig_dom"/>
</dbReference>
<name>A0A9X2CCA3_9GAMM</name>
<dbReference type="SUPFAM" id="SSF56801">
    <property type="entry name" value="Acetyl-CoA synthetase-like"/>
    <property type="match status" value="1"/>
</dbReference>
<evidence type="ECO:0000313" key="3">
    <source>
        <dbReference type="EMBL" id="MCL1103947.1"/>
    </source>
</evidence>
<evidence type="ECO:0000259" key="2">
    <source>
        <dbReference type="Pfam" id="PF13193"/>
    </source>
</evidence>
<keyword evidence="4" id="KW-1185">Reference proteome</keyword>
<dbReference type="InterPro" id="IPR050237">
    <property type="entry name" value="ATP-dep_AMP-bd_enzyme"/>
</dbReference>
<reference evidence="3" key="1">
    <citation type="submission" date="2022-01" db="EMBL/GenBank/DDBJ databases">
        <title>Whole genome-based taxonomy of the Shewanellaceae.</title>
        <authorList>
            <person name="Martin-Rodriguez A.J."/>
        </authorList>
    </citation>
    <scope>NUCLEOTIDE SEQUENCE</scope>
    <source>
        <strain evidence="3">DSM 23803</strain>
    </source>
</reference>
<dbReference type="EMBL" id="JAKILJ010000002">
    <property type="protein sequence ID" value="MCL1103947.1"/>
    <property type="molecule type" value="Genomic_DNA"/>
</dbReference>
<protein>
    <submittedName>
        <fullName evidence="3">AMP-binding protein</fullName>
    </submittedName>
</protein>
<dbReference type="Gene3D" id="3.40.50.12780">
    <property type="entry name" value="N-terminal domain of ligase-like"/>
    <property type="match status" value="1"/>
</dbReference>
<evidence type="ECO:0000259" key="1">
    <source>
        <dbReference type="Pfam" id="PF00501"/>
    </source>
</evidence>
<feature type="domain" description="AMP-dependent synthetase/ligase" evidence="1">
    <location>
        <begin position="83"/>
        <end position="232"/>
    </location>
</feature>
<dbReference type="Gene3D" id="3.30.300.30">
    <property type="match status" value="1"/>
</dbReference>
<organism evidence="3 4">
    <name type="scientific">Shewanella algicola</name>
    <dbReference type="NCBI Taxonomy" id="640633"/>
    <lineage>
        <taxon>Bacteria</taxon>
        <taxon>Pseudomonadati</taxon>
        <taxon>Pseudomonadota</taxon>
        <taxon>Gammaproteobacteria</taxon>
        <taxon>Alteromonadales</taxon>
        <taxon>Shewanellaceae</taxon>
        <taxon>Shewanella</taxon>
    </lineage>
</organism>